<dbReference type="PROSITE" id="PS51352">
    <property type="entry name" value="THIOREDOXIN_2"/>
    <property type="match status" value="1"/>
</dbReference>
<comment type="caution">
    <text evidence="6">The sequence shown here is derived from an EMBL/GenBank/DDBJ whole genome shotgun (WGS) entry which is preliminary data.</text>
</comment>
<dbReference type="STRING" id="200324.A0A2N5VP54"/>
<keyword evidence="3" id="KW-0676">Redox-active center</keyword>
<proteinExistence type="inferred from homology"/>
<dbReference type="EMBL" id="PGCJ01000083">
    <property type="protein sequence ID" value="PLW51764.1"/>
    <property type="molecule type" value="Genomic_DNA"/>
</dbReference>
<keyword evidence="7" id="KW-1185">Reference proteome</keyword>
<dbReference type="GO" id="GO:0015035">
    <property type="term" value="F:protein-disulfide reductase activity"/>
    <property type="evidence" value="ECO:0007669"/>
    <property type="project" value="InterPro"/>
</dbReference>
<dbReference type="OrthoDB" id="2121326at2759"/>
<evidence type="ECO:0000259" key="4">
    <source>
        <dbReference type="PROSITE" id="PS51352"/>
    </source>
</evidence>
<dbReference type="EMBL" id="PGCI01000012">
    <property type="protein sequence ID" value="PLW50178.1"/>
    <property type="molecule type" value="Genomic_DNA"/>
</dbReference>
<dbReference type="CDD" id="cd02947">
    <property type="entry name" value="TRX_family"/>
    <property type="match status" value="1"/>
</dbReference>
<evidence type="ECO:0000256" key="1">
    <source>
        <dbReference type="ARBA" id="ARBA00023157"/>
    </source>
</evidence>
<dbReference type="InterPro" id="IPR036249">
    <property type="entry name" value="Thioredoxin-like_sf"/>
</dbReference>
<keyword evidence="1 3" id="KW-1015">Disulfide bond</keyword>
<feature type="disulfide bond" description="Redox-active" evidence="3">
    <location>
        <begin position="31"/>
        <end position="34"/>
    </location>
</feature>
<sequence length="110" mass="12591">MPIVRLESCEQYEELSLENKPIVIEFWAAWCASCKHIGPTFEGLSDQWSHKLTFVLVDVDDKAFGFEFSRGHGVRAMPTFQIIVDGVKVSELVGADQEKLVRWLLDCFRV</sequence>
<dbReference type="SUPFAM" id="SSF52833">
    <property type="entry name" value="Thioredoxin-like"/>
    <property type="match status" value="1"/>
</dbReference>
<accession>A0A2N5VP54</accession>
<dbReference type="PRINTS" id="PR00421">
    <property type="entry name" value="THIOREDOXIN"/>
</dbReference>
<dbReference type="Gene3D" id="3.40.30.10">
    <property type="entry name" value="Glutaredoxin"/>
    <property type="match status" value="1"/>
</dbReference>
<organism evidence="6 7">
    <name type="scientific">Puccinia coronata f. sp. avenae</name>
    <dbReference type="NCBI Taxonomy" id="200324"/>
    <lineage>
        <taxon>Eukaryota</taxon>
        <taxon>Fungi</taxon>
        <taxon>Dikarya</taxon>
        <taxon>Basidiomycota</taxon>
        <taxon>Pucciniomycotina</taxon>
        <taxon>Pucciniomycetes</taxon>
        <taxon>Pucciniales</taxon>
        <taxon>Pucciniaceae</taxon>
        <taxon>Puccinia</taxon>
    </lineage>
</organism>
<protein>
    <recommendedName>
        <fullName evidence="2">Thioredoxin</fullName>
    </recommendedName>
</protein>
<feature type="domain" description="Thioredoxin" evidence="4">
    <location>
        <begin position="1"/>
        <end position="110"/>
    </location>
</feature>
<evidence type="ECO:0000256" key="2">
    <source>
        <dbReference type="PIRNR" id="PIRNR000077"/>
    </source>
</evidence>
<dbReference type="Proteomes" id="UP000235392">
    <property type="component" value="Unassembled WGS sequence"/>
</dbReference>
<evidence type="ECO:0000313" key="7">
    <source>
        <dbReference type="Proteomes" id="UP000235388"/>
    </source>
</evidence>
<evidence type="ECO:0000313" key="6">
    <source>
        <dbReference type="EMBL" id="PLW51764.1"/>
    </source>
</evidence>
<dbReference type="PIRSF" id="PIRSF000077">
    <property type="entry name" value="Thioredoxin"/>
    <property type="match status" value="1"/>
</dbReference>
<evidence type="ECO:0000313" key="8">
    <source>
        <dbReference type="Proteomes" id="UP000235392"/>
    </source>
</evidence>
<comment type="similarity">
    <text evidence="2">Belongs to the thioredoxin family.</text>
</comment>
<dbReference type="InterPro" id="IPR013766">
    <property type="entry name" value="Thioredoxin_domain"/>
</dbReference>
<reference evidence="7 8" key="1">
    <citation type="submission" date="2017-11" db="EMBL/GenBank/DDBJ databases">
        <title>De novo assembly and phasing of dikaryotic genomes from two isolates of Puccinia coronata f. sp. avenae, the causal agent of oat crown rust.</title>
        <authorList>
            <person name="Miller M.E."/>
            <person name="Zhang Y."/>
            <person name="Omidvar V."/>
            <person name="Sperschneider J."/>
            <person name="Schwessinger B."/>
            <person name="Raley C."/>
            <person name="Palmer J.M."/>
            <person name="Garnica D."/>
            <person name="Upadhyaya N."/>
            <person name="Rathjen J."/>
            <person name="Taylor J.M."/>
            <person name="Park R.F."/>
            <person name="Dodds P.N."/>
            <person name="Hirsch C.D."/>
            <person name="Kianian S.F."/>
            <person name="Figueroa M."/>
        </authorList>
    </citation>
    <scope>NUCLEOTIDE SEQUENCE [LARGE SCALE GENOMIC DNA]</scope>
    <source>
        <strain evidence="6">12NC29</strain>
        <strain evidence="5">12SD80</strain>
    </source>
</reference>
<dbReference type="Proteomes" id="UP000235388">
    <property type="component" value="Unassembled WGS sequence"/>
</dbReference>
<dbReference type="InterPro" id="IPR017937">
    <property type="entry name" value="Thioredoxin_CS"/>
</dbReference>
<dbReference type="PANTHER" id="PTHR46115">
    <property type="entry name" value="THIOREDOXIN-LIKE PROTEIN 1"/>
    <property type="match status" value="1"/>
</dbReference>
<evidence type="ECO:0000313" key="5">
    <source>
        <dbReference type="EMBL" id="PLW50178.1"/>
    </source>
</evidence>
<evidence type="ECO:0000256" key="3">
    <source>
        <dbReference type="PIRSR" id="PIRSR000077-4"/>
    </source>
</evidence>
<dbReference type="AlphaFoldDB" id="A0A2N5VP54"/>
<dbReference type="PROSITE" id="PS00194">
    <property type="entry name" value="THIOREDOXIN_1"/>
    <property type="match status" value="1"/>
</dbReference>
<gene>
    <name evidence="6" type="ORF">PCANC_05522</name>
    <name evidence="5" type="ORF">PCASD_01827</name>
</gene>
<dbReference type="Pfam" id="PF00085">
    <property type="entry name" value="Thioredoxin"/>
    <property type="match status" value="1"/>
</dbReference>
<dbReference type="InterPro" id="IPR005746">
    <property type="entry name" value="Thioredoxin"/>
</dbReference>
<name>A0A2N5VP54_9BASI</name>